<dbReference type="InterPro" id="IPR045183">
    <property type="entry name" value="Ebi-like"/>
</dbReference>
<dbReference type="Gene3D" id="1.20.960.30">
    <property type="match status" value="1"/>
</dbReference>
<evidence type="ECO:0000256" key="4">
    <source>
        <dbReference type="ARBA" id="ARBA00023242"/>
    </source>
</evidence>
<dbReference type="GO" id="GO:0006357">
    <property type="term" value="P:regulation of transcription by RNA polymerase II"/>
    <property type="evidence" value="ECO:0007669"/>
    <property type="project" value="TreeGrafter"/>
</dbReference>
<dbReference type="SUPFAM" id="SSF50978">
    <property type="entry name" value="WD40 repeat-like"/>
    <property type="match status" value="2"/>
</dbReference>
<dbReference type="PROSITE" id="PS50896">
    <property type="entry name" value="LISH"/>
    <property type="match status" value="1"/>
</dbReference>
<evidence type="ECO:0000313" key="7">
    <source>
        <dbReference type="Proteomes" id="UP000308549"/>
    </source>
</evidence>
<dbReference type="GO" id="GO:0003714">
    <property type="term" value="F:transcription corepressor activity"/>
    <property type="evidence" value="ECO:0007669"/>
    <property type="project" value="InterPro"/>
</dbReference>
<dbReference type="EMBL" id="NAJL01000004">
    <property type="protein sequence ID" value="TKA32724.1"/>
    <property type="molecule type" value="Genomic_DNA"/>
</dbReference>
<dbReference type="InterPro" id="IPR036322">
    <property type="entry name" value="WD40_repeat_dom_sf"/>
</dbReference>
<dbReference type="GO" id="GO:0034967">
    <property type="term" value="C:Set3 complex"/>
    <property type="evidence" value="ECO:0007669"/>
    <property type="project" value="TreeGrafter"/>
</dbReference>
<dbReference type="Gene3D" id="2.130.10.10">
    <property type="entry name" value="YVTN repeat-like/Quinoprotein amine dehydrogenase"/>
    <property type="match status" value="1"/>
</dbReference>
<comment type="caution">
    <text evidence="6">The sequence shown here is derived from an EMBL/GenBank/DDBJ whole genome shotgun (WGS) entry which is preliminary data.</text>
</comment>
<dbReference type="AlphaFoldDB" id="A0A4U0UBU5"/>
<feature type="compositionally biased region" description="Low complexity" evidence="5">
    <location>
        <begin position="109"/>
        <end position="118"/>
    </location>
</feature>
<dbReference type="OrthoDB" id="1367865at2759"/>
<evidence type="ECO:0000313" key="6">
    <source>
        <dbReference type="EMBL" id="TKA32724.1"/>
    </source>
</evidence>
<evidence type="ECO:0000256" key="1">
    <source>
        <dbReference type="ARBA" id="ARBA00004123"/>
    </source>
</evidence>
<proteinExistence type="predicted"/>
<gene>
    <name evidence="6" type="ORF">B0A50_00949</name>
</gene>
<comment type="subcellular location">
    <subcellularLocation>
        <location evidence="1">Nucleus</location>
    </subcellularLocation>
</comment>
<keyword evidence="2" id="KW-0853">WD repeat</keyword>
<evidence type="ECO:0000256" key="3">
    <source>
        <dbReference type="ARBA" id="ARBA00022737"/>
    </source>
</evidence>
<reference evidence="6 7" key="1">
    <citation type="submission" date="2017-03" db="EMBL/GenBank/DDBJ databases">
        <title>Genomes of endolithic fungi from Antarctica.</title>
        <authorList>
            <person name="Coleine C."/>
            <person name="Masonjones S."/>
            <person name="Stajich J.E."/>
        </authorList>
    </citation>
    <scope>NUCLEOTIDE SEQUENCE [LARGE SCALE GENOMIC DNA]</scope>
    <source>
        <strain evidence="6 7">CCFEE 6315</strain>
    </source>
</reference>
<dbReference type="Pfam" id="PF08513">
    <property type="entry name" value="LisH"/>
    <property type="match status" value="1"/>
</dbReference>
<keyword evidence="3" id="KW-0677">Repeat</keyword>
<dbReference type="InterPro" id="IPR006594">
    <property type="entry name" value="LisH"/>
</dbReference>
<dbReference type="PANTHER" id="PTHR22846:SF2">
    <property type="entry name" value="F-BOX-LIKE_WD REPEAT-CONTAINING PROTEIN EBI"/>
    <property type="match status" value="1"/>
</dbReference>
<keyword evidence="4" id="KW-0539">Nucleus</keyword>
<organism evidence="6 7">
    <name type="scientific">Salinomyces thailandicus</name>
    <dbReference type="NCBI Taxonomy" id="706561"/>
    <lineage>
        <taxon>Eukaryota</taxon>
        <taxon>Fungi</taxon>
        <taxon>Dikarya</taxon>
        <taxon>Ascomycota</taxon>
        <taxon>Pezizomycotina</taxon>
        <taxon>Dothideomycetes</taxon>
        <taxon>Dothideomycetidae</taxon>
        <taxon>Mycosphaerellales</taxon>
        <taxon>Teratosphaeriaceae</taxon>
        <taxon>Salinomyces</taxon>
    </lineage>
</organism>
<dbReference type="Proteomes" id="UP000308549">
    <property type="component" value="Unassembled WGS sequence"/>
</dbReference>
<evidence type="ECO:0000256" key="5">
    <source>
        <dbReference type="SAM" id="MobiDB-lite"/>
    </source>
</evidence>
<sequence length="698" mass="75957">MAAGALHSDHINYLILRYLQEHGHENAAIAFYRDWNRPHEFRNPEDLPFAPVVRRHALVSVVQDGLLYDELAARGSRYERKFQWTGVNPRVPLEEQDVGSALDIGVAASGGLSRPSSSGKRKGRQPVAARPVEEFPIPAPKRQRRSEGSEAPLVNGDKDAMDVDVATPSADIEEETEAASPNVVSDTEIVEVPERYDSMDVATQTDVKTGLKTSTISWKIDKPGARILHSLWNPDATNPRNMKSLLTVGESLCRVYDIPEALEDVKQITHTDGPMMPKDYVVTATAWHPSGQSATSAIDGIRDLLTGDQSEVSQLFLQHGRDFGSTVQDARSPLLEPASLVLGLRYSPNGEYMLVVRTNLKRGLLQVWRTPDLKRESDGRPVLAMDNTEPVAWRIFEHQALDACWTSNDALLVCGDQGLASAYRLDAGVKTENGFTVENVAVQGLIEEGSEMSSLKHKWDKLRFDEKTGVAVLASTEASMMFTLPIHGTYESDTPSEDAILTLPGRLTALAFQPQHRSNAALDTKPETKSDDNSAFIAAAFEQGFAMLYRITGPSSRLSVSAERLRLDLADAAPALAVAWSPQGTHLAVGGTDVVQVWSRESLEAQGARTCEPLVTWRSDPKALERGRRGVENGRVNGGDVADGNGVNGEAVVAEPSLSWSADGESLGFAVDGQLAVVRFRPPLHAETNGEANGRPSP</sequence>
<evidence type="ECO:0000256" key="2">
    <source>
        <dbReference type="ARBA" id="ARBA00022574"/>
    </source>
</evidence>
<dbReference type="InterPro" id="IPR015943">
    <property type="entry name" value="WD40/YVTN_repeat-like_dom_sf"/>
</dbReference>
<name>A0A4U0UBU5_9PEZI</name>
<keyword evidence="7" id="KW-1185">Reference proteome</keyword>
<feature type="region of interest" description="Disordered" evidence="5">
    <location>
        <begin position="109"/>
        <end position="161"/>
    </location>
</feature>
<protein>
    <submittedName>
        <fullName evidence="6">Uncharacterized protein</fullName>
    </submittedName>
</protein>
<dbReference type="PANTHER" id="PTHR22846">
    <property type="entry name" value="WD40 REPEAT PROTEIN"/>
    <property type="match status" value="1"/>
</dbReference>
<accession>A0A4U0UBU5</accession>